<protein>
    <recommendedName>
        <fullName evidence="4">FAD-binding domain-containing protein</fullName>
    </recommendedName>
</protein>
<dbReference type="InterPro" id="IPR002938">
    <property type="entry name" value="FAD-bd"/>
</dbReference>
<keyword evidence="6" id="KW-1185">Reference proteome</keyword>
<comment type="caution">
    <text evidence="5">The sequence shown here is derived from an EMBL/GenBank/DDBJ whole genome shotgun (WGS) entry which is preliminary data.</text>
</comment>
<dbReference type="RefSeq" id="XP_069196495.1">
    <property type="nucleotide sequence ID" value="XM_069344080.1"/>
</dbReference>
<keyword evidence="2" id="KW-0274">FAD</keyword>
<reference evidence="5 6" key="1">
    <citation type="submission" date="2024-07" db="EMBL/GenBank/DDBJ databases">
        <title>Draft sequence of the Neodothiora populina.</title>
        <authorList>
            <person name="Drown D.D."/>
            <person name="Schuette U.S."/>
            <person name="Buechlein A.B."/>
            <person name="Rusch D.R."/>
            <person name="Winton L.W."/>
            <person name="Adams G.A."/>
        </authorList>
    </citation>
    <scope>NUCLEOTIDE SEQUENCE [LARGE SCALE GENOMIC DNA]</scope>
    <source>
        <strain evidence="5 6">CPC 39397</strain>
    </source>
</reference>
<evidence type="ECO:0000256" key="3">
    <source>
        <dbReference type="ARBA" id="ARBA00023002"/>
    </source>
</evidence>
<evidence type="ECO:0000256" key="1">
    <source>
        <dbReference type="ARBA" id="ARBA00022630"/>
    </source>
</evidence>
<keyword evidence="3" id="KW-0560">Oxidoreductase</keyword>
<dbReference type="GeneID" id="95978139"/>
<accession>A0ABR3P258</accession>
<evidence type="ECO:0000259" key="4">
    <source>
        <dbReference type="Pfam" id="PF01494"/>
    </source>
</evidence>
<dbReference type="PRINTS" id="PR00420">
    <property type="entry name" value="RNGMNOXGNASE"/>
</dbReference>
<evidence type="ECO:0000313" key="6">
    <source>
        <dbReference type="Proteomes" id="UP001562354"/>
    </source>
</evidence>
<gene>
    <name evidence="5" type="ORF">AAFC00_004439</name>
</gene>
<feature type="domain" description="FAD-binding" evidence="4">
    <location>
        <begin position="5"/>
        <end position="349"/>
    </location>
</feature>
<dbReference type="PANTHER" id="PTHR46865:SF2">
    <property type="entry name" value="MONOOXYGENASE"/>
    <property type="match status" value="1"/>
</dbReference>
<organism evidence="5 6">
    <name type="scientific">Neodothiora populina</name>
    <dbReference type="NCBI Taxonomy" id="2781224"/>
    <lineage>
        <taxon>Eukaryota</taxon>
        <taxon>Fungi</taxon>
        <taxon>Dikarya</taxon>
        <taxon>Ascomycota</taxon>
        <taxon>Pezizomycotina</taxon>
        <taxon>Dothideomycetes</taxon>
        <taxon>Dothideomycetidae</taxon>
        <taxon>Dothideales</taxon>
        <taxon>Dothioraceae</taxon>
        <taxon>Neodothiora</taxon>
    </lineage>
</organism>
<evidence type="ECO:0000256" key="2">
    <source>
        <dbReference type="ARBA" id="ARBA00022827"/>
    </source>
</evidence>
<keyword evidence="1" id="KW-0285">Flavoprotein</keyword>
<dbReference type="Proteomes" id="UP001562354">
    <property type="component" value="Unassembled WGS sequence"/>
</dbReference>
<dbReference type="SUPFAM" id="SSF51905">
    <property type="entry name" value="FAD/NAD(P)-binding domain"/>
    <property type="match status" value="1"/>
</dbReference>
<evidence type="ECO:0000313" key="5">
    <source>
        <dbReference type="EMBL" id="KAL1296813.1"/>
    </source>
</evidence>
<dbReference type="InterPro" id="IPR036188">
    <property type="entry name" value="FAD/NAD-bd_sf"/>
</dbReference>
<proteinExistence type="predicted"/>
<dbReference type="InterPro" id="IPR051704">
    <property type="entry name" value="FAD_aromatic-hydroxylase"/>
</dbReference>
<dbReference type="Pfam" id="PF01494">
    <property type="entry name" value="FAD_binding_3"/>
    <property type="match status" value="1"/>
</dbReference>
<dbReference type="PANTHER" id="PTHR46865">
    <property type="entry name" value="OXIDOREDUCTASE-RELATED"/>
    <property type="match status" value="1"/>
</dbReference>
<dbReference type="EMBL" id="JBFMKM010000016">
    <property type="protein sequence ID" value="KAL1296813.1"/>
    <property type="molecule type" value="Genomic_DNA"/>
</dbReference>
<name>A0ABR3P258_9PEZI</name>
<dbReference type="Gene3D" id="3.30.9.10">
    <property type="entry name" value="D-Amino Acid Oxidase, subunit A, domain 2"/>
    <property type="match status" value="1"/>
</dbReference>
<sequence length="364" mass="40075">MAPISILIVGCGVAGPALATFLLLSSQAPQDLPHITILERSSSLSAKGQNVDIRGAGVTVIRKLGLEQTIKSSTTGEEGVQFVDVKNRVWGAFEADKSGKVQTGTSDIEILRGRLAEILYHRSQDVSLDVRKQGGAGIEYVFGDYLDELHQDNDKVHVRFAKSNDSRSYDLVVGADGLLSRTRNLAFGAEREEQRLKRLGLYAGFFSMPKGQTNSSWRRWYHAPERRSIMVRPSHDKGTSTVLIGVVKDDEDQRLIDVGKMGHKGVDAQKDLLSEYFQDAGWESKRIIKEMYAADDFYYDMVAQVKMDKWSKGRVVLLADAGYCASPISGMGTTLALVGGYNLAGALTRIQTTTTPPSPTTRRR</sequence>
<dbReference type="Gene3D" id="3.50.50.60">
    <property type="entry name" value="FAD/NAD(P)-binding domain"/>
    <property type="match status" value="1"/>
</dbReference>